<keyword evidence="2" id="KW-1185">Reference proteome</keyword>
<proteinExistence type="predicted"/>
<dbReference type="PATRIC" id="fig|861450.3.peg.903"/>
<protein>
    <submittedName>
        <fullName evidence="1">Uncharacterized protein</fullName>
    </submittedName>
</protein>
<dbReference type="Proteomes" id="UP000005481">
    <property type="component" value="Unassembled WGS sequence"/>
</dbReference>
<comment type="caution">
    <text evidence="1">The sequence shown here is derived from an EMBL/GenBank/DDBJ whole genome shotgun (WGS) entry which is preliminary data.</text>
</comment>
<accession>G9YH39</accession>
<dbReference type="RefSeq" id="WP_006789947.1">
    <property type="nucleotide sequence ID" value="NZ_JH417584.1"/>
</dbReference>
<evidence type="ECO:0000313" key="1">
    <source>
        <dbReference type="EMBL" id="EHM41094.1"/>
    </source>
</evidence>
<dbReference type="STRING" id="861450.HMPREF0080_00964"/>
<dbReference type="OrthoDB" id="1622916at2"/>
<evidence type="ECO:0000313" key="2">
    <source>
        <dbReference type="Proteomes" id="UP000005481"/>
    </source>
</evidence>
<reference evidence="1 2" key="1">
    <citation type="submission" date="2011-08" db="EMBL/GenBank/DDBJ databases">
        <authorList>
            <person name="Weinstock G."/>
            <person name="Sodergren E."/>
            <person name="Clifton S."/>
            <person name="Fulton L."/>
            <person name="Fulton B."/>
            <person name="Courtney L."/>
            <person name="Fronick C."/>
            <person name="Harrison M."/>
            <person name="Strong C."/>
            <person name="Farmer C."/>
            <person name="Delahaunty K."/>
            <person name="Markovic C."/>
            <person name="Hall O."/>
            <person name="Minx P."/>
            <person name="Tomlinson C."/>
            <person name="Mitreva M."/>
            <person name="Hou S."/>
            <person name="Chen J."/>
            <person name="Wollam A."/>
            <person name="Pepin K.H."/>
            <person name="Johnson M."/>
            <person name="Bhonagiri V."/>
            <person name="Zhang X."/>
            <person name="Suruliraj S."/>
            <person name="Warren W."/>
            <person name="Chinwalla A."/>
            <person name="Mardis E.R."/>
            <person name="Wilson R.K."/>
        </authorList>
    </citation>
    <scope>NUCLEOTIDE SEQUENCE [LARGE SCALE GENOMIC DNA]</scope>
    <source>
        <strain evidence="1 2">F0357</strain>
    </source>
</reference>
<gene>
    <name evidence="1" type="ORF">HMPREF0080_00964</name>
</gene>
<sequence length="99" mass="11644">MSVLDNFTEEILQSELPKTVLLDKMIRGLDTEKPPRFEVPAKKFTFESNLHGFLYDYQAKTVTVSYRVTQNMYPDMTVSFRTFRVLLEGLAVCIRMQKW</sequence>
<name>G9YH39_9FIRM</name>
<dbReference type="AlphaFoldDB" id="G9YH39"/>
<dbReference type="EMBL" id="AGCJ01000038">
    <property type="protein sequence ID" value="EHM41094.1"/>
    <property type="molecule type" value="Genomic_DNA"/>
</dbReference>
<dbReference type="eggNOG" id="ENOG503426J">
    <property type="taxonomic scope" value="Bacteria"/>
</dbReference>
<organism evidence="1 2">
    <name type="scientific">Anaeroglobus geminatus F0357</name>
    <dbReference type="NCBI Taxonomy" id="861450"/>
    <lineage>
        <taxon>Bacteria</taxon>
        <taxon>Bacillati</taxon>
        <taxon>Bacillota</taxon>
        <taxon>Negativicutes</taxon>
        <taxon>Veillonellales</taxon>
        <taxon>Veillonellaceae</taxon>
        <taxon>Anaeroglobus</taxon>
    </lineage>
</organism>
<dbReference type="HOGENOM" id="CLU_2317003_0_0_9"/>